<dbReference type="Proteomes" id="UP000019132">
    <property type="component" value="Unassembled WGS sequence"/>
</dbReference>
<dbReference type="Pfam" id="PF00787">
    <property type="entry name" value="PX"/>
    <property type="match status" value="1"/>
</dbReference>
<feature type="domain" description="PX" evidence="5">
    <location>
        <begin position="88"/>
        <end position="213"/>
    </location>
</feature>
<keyword evidence="7" id="KW-1185">Reference proteome</keyword>
<dbReference type="InterPro" id="IPR017766">
    <property type="entry name" value="Sphingomyelinase/PLipase_C"/>
</dbReference>
<evidence type="ECO:0000256" key="3">
    <source>
        <dbReference type="ARBA" id="ARBA00022729"/>
    </source>
</evidence>
<sequence length="822" mass="89197">MFAWRNRRRGGSRNVDAAVAAATTSDATVVVFTEKDAAVSERSAQPTSSPAKATTESEDPIAAAFQLQAKKENQAPSLASLRRRHSEVWVCEDADIGITNLSAVQGVLRYEVSLRFPGIGKLWFVHRTYAEFIALHTSIDMAFHKQLHARKIRFPRPARLSWESFRSSSSADDPFAKKLMTKLNAYVHKLLEIDEIHSSDTFRTFFTPRPGSLDTESKGKLMPSITIAPTATALPNQLKWKQKVAEHSTSTQQTQQIALAESLCEYRIHFGNAIQLQALGGLNIALIKRSALSSSEKAVAVAAGVAGVALTGPLSAVLAFGALSGGVGKYHMNKTYYLSVTKPRAVTATSLQRQRSTSSAIDATAVALTVPRAEPGDPNGSFIIENAEMFSGPRRSVKFGDLIHLYCKQVRKGVRIAQPPDSKHGHLMVTNAEYNSATLRLVSPYGYTGDIVCGSQVYIQVAHGTWDGEYMGLHGEFISSGKSPTVFKICLQDQHECKSCSTEASPEPPSLAVEAPSQRVASQPFKLRVVVYNVWLLPSILSSLNDKISPSASHRARAIPACLAPLEADVVVFCEAFCSTSRESLVAGMKEQGFLYETKVVGAGASVSTKKAIDGGCFAMSKYPIENFQEMTFGSVASGDDRMADKGVVYCQIRVKNTETVHLFATHLQAWETPGAVTTRACQLQLLREYIDMMVIPATDAVLVAGDLNVNKCGNDGLEYAAMLKSLNAVEPELASHSSAFSFDPLTNELAVGGPSSSGETERLDYVLVVGNHRMPHKSSAEIVQLKATSKWQLPRGAEGEKLVDLSDHYPVVGEFHFEGMS</sequence>
<proteinExistence type="inferred from homology"/>
<dbReference type="Gene3D" id="3.30.1520.10">
    <property type="entry name" value="Phox-like domain"/>
    <property type="match status" value="1"/>
</dbReference>
<dbReference type="InterPro" id="IPR036871">
    <property type="entry name" value="PX_dom_sf"/>
</dbReference>
<dbReference type="GO" id="GO:0004767">
    <property type="term" value="F:sphingomyelin phosphodiesterase activity"/>
    <property type="evidence" value="ECO:0007669"/>
    <property type="project" value="UniProtKB-EC"/>
</dbReference>
<dbReference type="Pfam" id="PF03372">
    <property type="entry name" value="Exo_endo_phos"/>
    <property type="match status" value="1"/>
</dbReference>
<dbReference type="HOGENOM" id="CLU_360010_0_0_1"/>
<name>K3WJK6_GLOUD</name>
<dbReference type="EnsemblProtists" id="PYU1_T005148">
    <property type="protein sequence ID" value="PYU1_T005148"/>
    <property type="gene ID" value="PYU1_G005137"/>
</dbReference>
<reference evidence="6" key="3">
    <citation type="submission" date="2015-02" db="UniProtKB">
        <authorList>
            <consortium name="EnsemblProtists"/>
        </authorList>
    </citation>
    <scope>IDENTIFICATION</scope>
    <source>
        <strain evidence="6">DAOM BR144</strain>
    </source>
</reference>
<dbReference type="InterPro" id="IPR036691">
    <property type="entry name" value="Endo/exonu/phosph_ase_sf"/>
</dbReference>
<evidence type="ECO:0000259" key="5">
    <source>
        <dbReference type="PROSITE" id="PS50195"/>
    </source>
</evidence>
<dbReference type="InterPro" id="IPR001683">
    <property type="entry name" value="PX_dom"/>
</dbReference>
<dbReference type="STRING" id="431595.K3WJK6"/>
<dbReference type="Gene3D" id="3.60.10.10">
    <property type="entry name" value="Endonuclease/exonuclease/phosphatase"/>
    <property type="match status" value="1"/>
</dbReference>
<dbReference type="CDD" id="cd09078">
    <property type="entry name" value="nSMase"/>
    <property type="match status" value="1"/>
</dbReference>
<dbReference type="InParanoid" id="K3WJK6"/>
<evidence type="ECO:0000313" key="6">
    <source>
        <dbReference type="EnsemblProtists" id="PYU1_T005148"/>
    </source>
</evidence>
<dbReference type="OMA" id="FAMSKYP"/>
<dbReference type="PANTHER" id="PTHR16320">
    <property type="entry name" value="SPHINGOMYELINASE FAMILY MEMBER"/>
    <property type="match status" value="1"/>
</dbReference>
<dbReference type="EC" id="3.1.4.12" evidence="2"/>
<evidence type="ECO:0000256" key="4">
    <source>
        <dbReference type="ARBA" id="ARBA00022801"/>
    </source>
</evidence>
<accession>K3WJK6</accession>
<dbReference type="VEuPathDB" id="FungiDB:PYU1_G005137"/>
<reference evidence="7" key="2">
    <citation type="submission" date="2010-04" db="EMBL/GenBank/DDBJ databases">
        <authorList>
            <person name="Buell R."/>
            <person name="Hamilton J."/>
            <person name="Hostetler J."/>
        </authorList>
    </citation>
    <scope>NUCLEOTIDE SEQUENCE [LARGE SCALE GENOMIC DNA]</scope>
    <source>
        <strain evidence="7">DAOM:BR144</strain>
    </source>
</reference>
<protein>
    <recommendedName>
        <fullName evidence="2">sphingomyelin phosphodiesterase</fullName>
        <ecNumber evidence="2">3.1.4.12</ecNumber>
    </recommendedName>
</protein>
<dbReference type="CDD" id="cd06093">
    <property type="entry name" value="PX_domain"/>
    <property type="match status" value="1"/>
</dbReference>
<evidence type="ECO:0000313" key="7">
    <source>
        <dbReference type="Proteomes" id="UP000019132"/>
    </source>
</evidence>
<keyword evidence="4" id="KW-0378">Hydrolase</keyword>
<dbReference type="AlphaFoldDB" id="K3WJK6"/>
<dbReference type="PROSITE" id="PS50195">
    <property type="entry name" value="PX"/>
    <property type="match status" value="1"/>
</dbReference>
<dbReference type="GO" id="GO:0035091">
    <property type="term" value="F:phosphatidylinositol binding"/>
    <property type="evidence" value="ECO:0007669"/>
    <property type="project" value="InterPro"/>
</dbReference>
<organism evidence="6 7">
    <name type="scientific">Globisporangium ultimum (strain ATCC 200006 / CBS 805.95 / DAOM BR144)</name>
    <name type="common">Pythium ultimum</name>
    <dbReference type="NCBI Taxonomy" id="431595"/>
    <lineage>
        <taxon>Eukaryota</taxon>
        <taxon>Sar</taxon>
        <taxon>Stramenopiles</taxon>
        <taxon>Oomycota</taxon>
        <taxon>Peronosporomycetes</taxon>
        <taxon>Pythiales</taxon>
        <taxon>Pythiaceae</taxon>
        <taxon>Globisporangium</taxon>
    </lineage>
</organism>
<dbReference type="SUPFAM" id="SSF56219">
    <property type="entry name" value="DNase I-like"/>
    <property type="match status" value="1"/>
</dbReference>
<comment type="similarity">
    <text evidence="1">Belongs to the neutral sphingomyelinase family.</text>
</comment>
<evidence type="ECO:0000256" key="2">
    <source>
        <dbReference type="ARBA" id="ARBA00012369"/>
    </source>
</evidence>
<dbReference type="eggNOG" id="ENOG502RV48">
    <property type="taxonomic scope" value="Eukaryota"/>
</dbReference>
<keyword evidence="3" id="KW-0732">Signal</keyword>
<reference evidence="7" key="1">
    <citation type="journal article" date="2010" name="Genome Biol.">
        <title>Genome sequence of the necrotrophic plant pathogen Pythium ultimum reveals original pathogenicity mechanisms and effector repertoire.</title>
        <authorList>
            <person name="Levesque C.A."/>
            <person name="Brouwer H."/>
            <person name="Cano L."/>
            <person name="Hamilton J.P."/>
            <person name="Holt C."/>
            <person name="Huitema E."/>
            <person name="Raffaele S."/>
            <person name="Robideau G.P."/>
            <person name="Thines M."/>
            <person name="Win J."/>
            <person name="Zerillo M.M."/>
            <person name="Beakes G.W."/>
            <person name="Boore J.L."/>
            <person name="Busam D."/>
            <person name="Dumas B."/>
            <person name="Ferriera S."/>
            <person name="Fuerstenberg S.I."/>
            <person name="Gachon C.M."/>
            <person name="Gaulin E."/>
            <person name="Govers F."/>
            <person name="Grenville-Briggs L."/>
            <person name="Horner N."/>
            <person name="Hostetler J."/>
            <person name="Jiang R.H."/>
            <person name="Johnson J."/>
            <person name="Krajaejun T."/>
            <person name="Lin H."/>
            <person name="Meijer H.J."/>
            <person name="Moore B."/>
            <person name="Morris P."/>
            <person name="Phuntmart V."/>
            <person name="Puiu D."/>
            <person name="Shetty J."/>
            <person name="Stajich J.E."/>
            <person name="Tripathy S."/>
            <person name="Wawra S."/>
            <person name="van West P."/>
            <person name="Whitty B.R."/>
            <person name="Coutinho P.M."/>
            <person name="Henrissat B."/>
            <person name="Martin F."/>
            <person name="Thomas P.D."/>
            <person name="Tyler B.M."/>
            <person name="De Vries R.P."/>
            <person name="Kamoun S."/>
            <person name="Yandell M."/>
            <person name="Tisserat N."/>
            <person name="Buell C.R."/>
        </authorList>
    </citation>
    <scope>NUCLEOTIDE SEQUENCE</scope>
    <source>
        <strain evidence="7">DAOM:BR144</strain>
    </source>
</reference>
<dbReference type="GO" id="GO:0005576">
    <property type="term" value="C:extracellular region"/>
    <property type="evidence" value="ECO:0007669"/>
    <property type="project" value="InterPro"/>
</dbReference>
<dbReference type="SUPFAM" id="SSF64268">
    <property type="entry name" value="PX domain"/>
    <property type="match status" value="1"/>
</dbReference>
<dbReference type="PANTHER" id="PTHR16320:SF23">
    <property type="entry name" value="SPHINGOMYELINASE C 1"/>
    <property type="match status" value="1"/>
</dbReference>
<evidence type="ECO:0000256" key="1">
    <source>
        <dbReference type="ARBA" id="ARBA00006335"/>
    </source>
</evidence>
<dbReference type="InterPro" id="IPR005135">
    <property type="entry name" value="Endo/exonuclease/phosphatase"/>
</dbReference>
<dbReference type="EMBL" id="GL376564">
    <property type="status" value="NOT_ANNOTATED_CDS"/>
    <property type="molecule type" value="Genomic_DNA"/>
</dbReference>
<dbReference type="InterPro" id="IPR038772">
    <property type="entry name" value="Sph/SMPD2-like"/>
</dbReference>